<feature type="non-terminal residue" evidence="3">
    <location>
        <position position="232"/>
    </location>
</feature>
<dbReference type="InterPro" id="IPR011621">
    <property type="entry name" value="Metal-dep_PHydrolase_7TM_intra"/>
</dbReference>
<feature type="domain" description="Metal-dependent phosphohydrolase 7TM intracellular" evidence="2">
    <location>
        <begin position="45"/>
        <end position="226"/>
    </location>
</feature>
<feature type="transmembrane region" description="Helical" evidence="1">
    <location>
        <begin position="138"/>
        <end position="155"/>
    </location>
</feature>
<sequence>MQDEMIVDKNAKVEPQHVEALEALAAHLVEEELKDRTTRLLQTGAAAVIAAFILIVLGFYLATREPDVYDSPGLLLLLAIVTLATAAIASYIRTEDIQTFFVPTPLAAMLLTILLSPQLALVVSFLLALFIGSLFGDFYVALICALTSAVAVFAVRHVRHRNQFYRAIILLPASYAVLIAAADLLRFVQPEEINNHVLPGIFIGVAAPIVIQGLLPIFESLFTVTTDITLLE</sequence>
<feature type="transmembrane region" description="Helical" evidence="1">
    <location>
        <begin position="40"/>
        <end position="62"/>
    </location>
</feature>
<feature type="transmembrane region" description="Helical" evidence="1">
    <location>
        <begin position="74"/>
        <end position="94"/>
    </location>
</feature>
<dbReference type="Pfam" id="PF07698">
    <property type="entry name" value="7TM-7TMR_HD"/>
    <property type="match status" value="1"/>
</dbReference>
<feature type="transmembrane region" description="Helical" evidence="1">
    <location>
        <begin position="167"/>
        <end position="185"/>
    </location>
</feature>
<protein>
    <recommendedName>
        <fullName evidence="2">Metal-dependent phosphohydrolase 7TM intracellular domain-containing protein</fullName>
    </recommendedName>
</protein>
<evidence type="ECO:0000256" key="1">
    <source>
        <dbReference type="SAM" id="Phobius"/>
    </source>
</evidence>
<feature type="transmembrane region" description="Helical" evidence="1">
    <location>
        <begin position="197"/>
        <end position="218"/>
    </location>
</feature>
<proteinExistence type="predicted"/>
<name>A0A383E8E0_9ZZZZ</name>
<feature type="transmembrane region" description="Helical" evidence="1">
    <location>
        <begin position="106"/>
        <end position="132"/>
    </location>
</feature>
<evidence type="ECO:0000313" key="3">
    <source>
        <dbReference type="EMBL" id="SVE52879.1"/>
    </source>
</evidence>
<dbReference type="AlphaFoldDB" id="A0A383E8E0"/>
<organism evidence="3">
    <name type="scientific">marine metagenome</name>
    <dbReference type="NCBI Taxonomy" id="408172"/>
    <lineage>
        <taxon>unclassified sequences</taxon>
        <taxon>metagenomes</taxon>
        <taxon>ecological metagenomes</taxon>
    </lineage>
</organism>
<dbReference type="InterPro" id="IPR052722">
    <property type="entry name" value="PgpH_phosphodiesterase"/>
</dbReference>
<keyword evidence="1" id="KW-1133">Transmembrane helix</keyword>
<dbReference type="PANTHER" id="PTHR36442:SF1">
    <property type="entry name" value="CYCLIC-DI-AMP PHOSPHODIESTERASE PGPH"/>
    <property type="match status" value="1"/>
</dbReference>
<keyword evidence="1" id="KW-0812">Transmembrane</keyword>
<dbReference type="EMBL" id="UINC01223609">
    <property type="protein sequence ID" value="SVE52879.1"/>
    <property type="molecule type" value="Genomic_DNA"/>
</dbReference>
<evidence type="ECO:0000259" key="2">
    <source>
        <dbReference type="Pfam" id="PF07698"/>
    </source>
</evidence>
<dbReference type="PANTHER" id="PTHR36442">
    <property type="entry name" value="CYCLIC-DI-AMP PHOSPHODIESTERASE PGPH"/>
    <property type="match status" value="1"/>
</dbReference>
<reference evidence="3" key="1">
    <citation type="submission" date="2018-05" db="EMBL/GenBank/DDBJ databases">
        <authorList>
            <person name="Lanie J.A."/>
            <person name="Ng W.-L."/>
            <person name="Kazmierczak K.M."/>
            <person name="Andrzejewski T.M."/>
            <person name="Davidsen T.M."/>
            <person name="Wayne K.J."/>
            <person name="Tettelin H."/>
            <person name="Glass J.I."/>
            <person name="Rusch D."/>
            <person name="Podicherti R."/>
            <person name="Tsui H.-C.T."/>
            <person name="Winkler M.E."/>
        </authorList>
    </citation>
    <scope>NUCLEOTIDE SEQUENCE</scope>
</reference>
<accession>A0A383E8E0</accession>
<gene>
    <name evidence="3" type="ORF">METZ01_LOCUS505733</name>
</gene>
<keyword evidence="1" id="KW-0472">Membrane</keyword>